<evidence type="ECO:0000256" key="1">
    <source>
        <dbReference type="ARBA" id="ARBA00005417"/>
    </source>
</evidence>
<evidence type="ECO:0000313" key="7">
    <source>
        <dbReference type="EMBL" id="GGC61552.1"/>
    </source>
</evidence>
<evidence type="ECO:0000259" key="6">
    <source>
        <dbReference type="PROSITE" id="PS50893"/>
    </source>
</evidence>
<reference evidence="7" key="2">
    <citation type="submission" date="2020-09" db="EMBL/GenBank/DDBJ databases">
        <authorList>
            <person name="Sun Q."/>
            <person name="Zhou Y."/>
        </authorList>
    </citation>
    <scope>NUCLEOTIDE SEQUENCE</scope>
    <source>
        <strain evidence="7">CGMCC 1.12919</strain>
    </source>
</reference>
<dbReference type="PROSITE" id="PS00211">
    <property type="entry name" value="ABC_TRANSPORTER_1"/>
    <property type="match status" value="1"/>
</dbReference>
<comment type="caution">
    <text evidence="7">The sequence shown here is derived from an EMBL/GenBank/DDBJ whole genome shotgun (WGS) entry which is preliminary data.</text>
</comment>
<dbReference type="InterPro" id="IPR003593">
    <property type="entry name" value="AAA+_ATPase"/>
</dbReference>
<dbReference type="GO" id="GO:0015807">
    <property type="term" value="P:L-amino acid transport"/>
    <property type="evidence" value="ECO:0007669"/>
    <property type="project" value="TreeGrafter"/>
</dbReference>
<dbReference type="PROSITE" id="PS50893">
    <property type="entry name" value="ABC_TRANSPORTER_2"/>
    <property type="match status" value="1"/>
</dbReference>
<comment type="similarity">
    <text evidence="1">Belongs to the ABC transporter superfamily.</text>
</comment>
<proteinExistence type="inferred from homology"/>
<dbReference type="InterPro" id="IPR017871">
    <property type="entry name" value="ABC_transporter-like_CS"/>
</dbReference>
<protein>
    <submittedName>
        <fullName evidence="7">ABC transporter ATP-binding protein</fullName>
    </submittedName>
</protein>
<name>A0A916U852_9HYPH</name>
<accession>A0A916U852</accession>
<dbReference type="PANTHER" id="PTHR43820">
    <property type="entry name" value="HIGH-AFFINITY BRANCHED-CHAIN AMINO ACID TRANSPORT ATP-BINDING PROTEIN LIVF"/>
    <property type="match status" value="1"/>
</dbReference>
<organism evidence="7 8">
    <name type="scientific">Chelatococcus reniformis</name>
    <dbReference type="NCBI Taxonomy" id="1494448"/>
    <lineage>
        <taxon>Bacteria</taxon>
        <taxon>Pseudomonadati</taxon>
        <taxon>Pseudomonadota</taxon>
        <taxon>Alphaproteobacteria</taxon>
        <taxon>Hyphomicrobiales</taxon>
        <taxon>Chelatococcaceae</taxon>
        <taxon>Chelatococcus</taxon>
    </lineage>
</organism>
<keyword evidence="8" id="KW-1185">Reference proteome</keyword>
<dbReference type="RefSeq" id="WP_188609018.1">
    <property type="nucleotide sequence ID" value="NZ_BMGG01000003.1"/>
</dbReference>
<dbReference type="GO" id="GO:0005524">
    <property type="term" value="F:ATP binding"/>
    <property type="evidence" value="ECO:0007669"/>
    <property type="project" value="UniProtKB-KW"/>
</dbReference>
<dbReference type="SUPFAM" id="SSF52540">
    <property type="entry name" value="P-loop containing nucleoside triphosphate hydrolases"/>
    <property type="match status" value="1"/>
</dbReference>
<dbReference type="Pfam" id="PF00005">
    <property type="entry name" value="ABC_tran"/>
    <property type="match status" value="1"/>
</dbReference>
<dbReference type="Proteomes" id="UP000637002">
    <property type="component" value="Unassembled WGS sequence"/>
</dbReference>
<dbReference type="SMART" id="SM00382">
    <property type="entry name" value="AAA"/>
    <property type="match status" value="1"/>
</dbReference>
<dbReference type="GO" id="GO:0015658">
    <property type="term" value="F:branched-chain amino acid transmembrane transporter activity"/>
    <property type="evidence" value="ECO:0007669"/>
    <property type="project" value="TreeGrafter"/>
</dbReference>
<dbReference type="InterPro" id="IPR003439">
    <property type="entry name" value="ABC_transporter-like_ATP-bd"/>
</dbReference>
<evidence type="ECO:0000256" key="4">
    <source>
        <dbReference type="ARBA" id="ARBA00022840"/>
    </source>
</evidence>
<dbReference type="InterPro" id="IPR027417">
    <property type="entry name" value="P-loop_NTPase"/>
</dbReference>
<gene>
    <name evidence="7" type="ORF">GCM10010994_20180</name>
</gene>
<evidence type="ECO:0000256" key="5">
    <source>
        <dbReference type="ARBA" id="ARBA00022970"/>
    </source>
</evidence>
<evidence type="ECO:0000256" key="3">
    <source>
        <dbReference type="ARBA" id="ARBA00022741"/>
    </source>
</evidence>
<keyword evidence="2" id="KW-0813">Transport</keyword>
<dbReference type="AlphaFoldDB" id="A0A916U852"/>
<dbReference type="PANTHER" id="PTHR43820:SF4">
    <property type="entry name" value="HIGH-AFFINITY BRANCHED-CHAIN AMINO ACID TRANSPORT ATP-BINDING PROTEIN LIVF"/>
    <property type="match status" value="1"/>
</dbReference>
<dbReference type="Gene3D" id="3.40.50.300">
    <property type="entry name" value="P-loop containing nucleotide triphosphate hydrolases"/>
    <property type="match status" value="1"/>
</dbReference>
<sequence length="239" mass="25575">MLSVEELSAGYGDILVLRELSLAVARNESVAVIGPNGAGKSTLVRTLCGLTAARAGRIVKDGVAIERLAPHRRAATGIAAVLENRRLFGELSVKTNLDLAAREGDRRPAQARRFDHASLFELFPFMRERLGASIQLLSGGEQQMVAIARALLLQPDLLVLDEPSTGLAPKIVKGLVDVIARIRRQGVGILLVEQNVALATEAADRAYVMSLGRVTRAIPPEQWRGAQGDGEIAKAYLGA</sequence>
<reference evidence="7" key="1">
    <citation type="journal article" date="2014" name="Int. J. Syst. Evol. Microbiol.">
        <title>Complete genome sequence of Corynebacterium casei LMG S-19264T (=DSM 44701T), isolated from a smear-ripened cheese.</title>
        <authorList>
            <consortium name="US DOE Joint Genome Institute (JGI-PGF)"/>
            <person name="Walter F."/>
            <person name="Albersmeier A."/>
            <person name="Kalinowski J."/>
            <person name="Ruckert C."/>
        </authorList>
    </citation>
    <scope>NUCLEOTIDE SEQUENCE</scope>
    <source>
        <strain evidence="7">CGMCC 1.12919</strain>
    </source>
</reference>
<feature type="domain" description="ABC transporter" evidence="6">
    <location>
        <begin position="2"/>
        <end position="236"/>
    </location>
</feature>
<dbReference type="GO" id="GO:0016887">
    <property type="term" value="F:ATP hydrolysis activity"/>
    <property type="evidence" value="ECO:0007669"/>
    <property type="project" value="InterPro"/>
</dbReference>
<dbReference type="EMBL" id="BMGG01000003">
    <property type="protein sequence ID" value="GGC61552.1"/>
    <property type="molecule type" value="Genomic_DNA"/>
</dbReference>
<evidence type="ECO:0000256" key="2">
    <source>
        <dbReference type="ARBA" id="ARBA00022448"/>
    </source>
</evidence>
<evidence type="ECO:0000313" key="8">
    <source>
        <dbReference type="Proteomes" id="UP000637002"/>
    </source>
</evidence>
<keyword evidence="4 7" id="KW-0067">ATP-binding</keyword>
<keyword evidence="5" id="KW-0029">Amino-acid transport</keyword>
<dbReference type="InterPro" id="IPR052156">
    <property type="entry name" value="BCAA_Transport_ATP-bd_LivF"/>
</dbReference>
<keyword evidence="3" id="KW-0547">Nucleotide-binding</keyword>